<evidence type="ECO:0008006" key="4">
    <source>
        <dbReference type="Google" id="ProtNLM"/>
    </source>
</evidence>
<keyword evidence="3" id="KW-1185">Reference proteome</keyword>
<dbReference type="KEGG" id="ddi:DDB_G0286737"/>
<dbReference type="OMA" id="INSHNCH"/>
<dbReference type="VEuPathDB" id="AmoebaDB:DDB_G0286737"/>
<dbReference type="Pfam" id="PF05725">
    <property type="entry name" value="FNIP"/>
    <property type="match status" value="6"/>
</dbReference>
<dbReference type="SMR" id="Q54LB1"/>
<dbReference type="HOGENOM" id="CLU_029080_1_0_1"/>
<keyword evidence="1" id="KW-0677">Repeat</keyword>
<dbReference type="eggNOG" id="ENOG502SFQ3">
    <property type="taxonomic scope" value="Eukaryota"/>
</dbReference>
<dbReference type="PANTHER" id="PTHR32134:SF169">
    <property type="entry name" value="FNIP REPEAT-CONTAINING PROTEIN-RELATED"/>
    <property type="match status" value="1"/>
</dbReference>
<dbReference type="PhylomeDB" id="Q54LB1"/>
<sequence>MIDIDNSNLFFKIFRNKFLRNQIFKHLRKFNICPRLVKYNSIKRFKECKFKGYLSNVYYNFKGFEYLPNSVKFLKLGDNFWTSNLFILELNKLKNFLPQSLTHLELSNSFSRYSKLNGRSFIPESVTKLNIGDGFNRIIRSDDIPLTLKSLKIGKTFKNSLNLIDCKNLENLEFVEESHFNNIFNNDSNNLPQNLKYLKFGNLYTMEIKNVELNLPKTLTYLSFGSGFNSPINLQSLINLKSLTFESNYKCKFSVGSLPSSLTYLSINGYEKDFEIGVLPSNLQTLIIKSYTITTKQKFEIGVLPSSITNFTFNNHYNTLHPFQSGVLPSSLTSLDLSYYEHPIDNLILPSSLTYLELPNKEESNKSCILLKLFSNLINLKSLVWNCKDKIPPNILPKSLSQFKIINIKYYHKFELDTFPSSLLSLLINSHNCHGFEDGILPQSLKKLELVSHLFKTQFQLNSIPKNLEILSLSYTSYHYGFKKNELPTTLKHLSLPEYYSHFIDCDLPNLESLYIGKRSVDTKLRNIASEIEDISFINLFE</sequence>
<dbReference type="InterPro" id="IPR051251">
    <property type="entry name" value="STK_FNIP-Repeat"/>
</dbReference>
<dbReference type="dictyBase" id="DDB_G0286737"/>
<accession>Q54LB1</accession>
<dbReference type="PANTHER" id="PTHR32134">
    <property type="entry name" value="FNIP REPEAT-CONTAINING PROTEIN"/>
    <property type="match status" value="1"/>
</dbReference>
<evidence type="ECO:0000256" key="1">
    <source>
        <dbReference type="ARBA" id="ARBA00022737"/>
    </source>
</evidence>
<dbReference type="InParanoid" id="Q54LB1"/>
<dbReference type="PaxDb" id="44689-DDB0187122"/>
<dbReference type="EMBL" id="AAFI02000089">
    <property type="protein sequence ID" value="EAL64124.1"/>
    <property type="molecule type" value="Genomic_DNA"/>
</dbReference>
<dbReference type="GeneID" id="8625790"/>
<dbReference type="Proteomes" id="UP000002195">
    <property type="component" value="Unassembled WGS sequence"/>
</dbReference>
<evidence type="ECO:0000313" key="3">
    <source>
        <dbReference type="Proteomes" id="UP000002195"/>
    </source>
</evidence>
<reference evidence="2 3" key="1">
    <citation type="journal article" date="2005" name="Nature">
        <title>The genome of the social amoeba Dictyostelium discoideum.</title>
        <authorList>
            <consortium name="The Dictyostelium discoideum Sequencing Consortium"/>
            <person name="Eichinger L."/>
            <person name="Pachebat J.A."/>
            <person name="Glockner G."/>
            <person name="Rajandream M.A."/>
            <person name="Sucgang R."/>
            <person name="Berriman M."/>
            <person name="Song J."/>
            <person name="Olsen R."/>
            <person name="Szafranski K."/>
            <person name="Xu Q."/>
            <person name="Tunggal B."/>
            <person name="Kummerfeld S."/>
            <person name="Madera M."/>
            <person name="Konfortov B.A."/>
            <person name="Rivero F."/>
            <person name="Bankier A.T."/>
            <person name="Lehmann R."/>
            <person name="Hamlin N."/>
            <person name="Davies R."/>
            <person name="Gaudet P."/>
            <person name="Fey P."/>
            <person name="Pilcher K."/>
            <person name="Chen G."/>
            <person name="Saunders D."/>
            <person name="Sodergren E."/>
            <person name="Davis P."/>
            <person name="Kerhornou A."/>
            <person name="Nie X."/>
            <person name="Hall N."/>
            <person name="Anjard C."/>
            <person name="Hemphill L."/>
            <person name="Bason N."/>
            <person name="Farbrother P."/>
            <person name="Desany B."/>
            <person name="Just E."/>
            <person name="Morio T."/>
            <person name="Rost R."/>
            <person name="Churcher C."/>
            <person name="Cooper J."/>
            <person name="Haydock S."/>
            <person name="van Driessche N."/>
            <person name="Cronin A."/>
            <person name="Goodhead I."/>
            <person name="Muzny D."/>
            <person name="Mourier T."/>
            <person name="Pain A."/>
            <person name="Lu M."/>
            <person name="Harper D."/>
            <person name="Lindsay R."/>
            <person name="Hauser H."/>
            <person name="James K."/>
            <person name="Quiles M."/>
            <person name="Madan Babu M."/>
            <person name="Saito T."/>
            <person name="Buchrieser C."/>
            <person name="Wardroper A."/>
            <person name="Felder M."/>
            <person name="Thangavelu M."/>
            <person name="Johnson D."/>
            <person name="Knights A."/>
            <person name="Loulseged H."/>
            <person name="Mungall K."/>
            <person name="Oliver K."/>
            <person name="Price C."/>
            <person name="Quail M.A."/>
            <person name="Urushihara H."/>
            <person name="Hernandez J."/>
            <person name="Rabbinowitsch E."/>
            <person name="Steffen D."/>
            <person name="Sanders M."/>
            <person name="Ma J."/>
            <person name="Kohara Y."/>
            <person name="Sharp S."/>
            <person name="Simmonds M."/>
            <person name="Spiegler S."/>
            <person name="Tivey A."/>
            <person name="Sugano S."/>
            <person name="White B."/>
            <person name="Walker D."/>
            <person name="Woodward J."/>
            <person name="Winckler T."/>
            <person name="Tanaka Y."/>
            <person name="Shaulsky G."/>
            <person name="Schleicher M."/>
            <person name="Weinstock G."/>
            <person name="Rosenthal A."/>
            <person name="Cox E.C."/>
            <person name="Chisholm R.L."/>
            <person name="Gibbs R."/>
            <person name="Loomis W.F."/>
            <person name="Platzer M."/>
            <person name="Kay R.R."/>
            <person name="Williams J."/>
            <person name="Dear P.H."/>
            <person name="Noegel A.A."/>
            <person name="Barrell B."/>
            <person name="Kuspa A."/>
        </authorList>
    </citation>
    <scope>NUCLEOTIDE SEQUENCE [LARGE SCALE GENOMIC DNA]</scope>
    <source>
        <strain evidence="2 3">AX4</strain>
    </source>
</reference>
<name>Q54LB1_DICDI</name>
<dbReference type="SUPFAM" id="SSF52058">
    <property type="entry name" value="L domain-like"/>
    <property type="match status" value="1"/>
</dbReference>
<dbReference type="RefSeq" id="XP_637650.1">
    <property type="nucleotide sequence ID" value="XM_632558.1"/>
</dbReference>
<dbReference type="AlphaFoldDB" id="Q54LB1"/>
<proteinExistence type="predicted"/>
<comment type="caution">
    <text evidence="2">The sequence shown here is derived from an EMBL/GenBank/DDBJ whole genome shotgun (WGS) entry which is preliminary data.</text>
</comment>
<protein>
    <recommendedName>
        <fullName evidence="4">FNIP repeat-containing protein</fullName>
    </recommendedName>
</protein>
<gene>
    <name evidence="2" type="ORF">DDB_G0286737</name>
</gene>
<organism evidence="2 3">
    <name type="scientific">Dictyostelium discoideum</name>
    <name type="common">Social amoeba</name>
    <dbReference type="NCBI Taxonomy" id="44689"/>
    <lineage>
        <taxon>Eukaryota</taxon>
        <taxon>Amoebozoa</taxon>
        <taxon>Evosea</taxon>
        <taxon>Eumycetozoa</taxon>
        <taxon>Dictyostelia</taxon>
        <taxon>Dictyosteliales</taxon>
        <taxon>Dictyosteliaceae</taxon>
        <taxon>Dictyostelium</taxon>
    </lineage>
</organism>
<dbReference type="InterPro" id="IPR008615">
    <property type="entry name" value="FNIP"/>
</dbReference>
<evidence type="ECO:0000313" key="2">
    <source>
        <dbReference type="EMBL" id="EAL64124.1"/>
    </source>
</evidence>